<dbReference type="PANTHER" id="PTHR42693">
    <property type="entry name" value="ARYLSULFATASE FAMILY MEMBER"/>
    <property type="match status" value="1"/>
</dbReference>
<dbReference type="PANTHER" id="PTHR42693:SF53">
    <property type="entry name" value="ENDO-4-O-SULFATASE"/>
    <property type="match status" value="1"/>
</dbReference>
<proteinExistence type="inferred from homology"/>
<feature type="domain" description="Sulfatase N-terminal" evidence="5">
    <location>
        <begin position="14"/>
        <end position="324"/>
    </location>
</feature>
<accession>X0S4T8</accession>
<comment type="caution">
    <text evidence="6">The sequence shown here is derived from an EMBL/GenBank/DDBJ whole genome shotgun (WGS) entry which is preliminary data.</text>
</comment>
<evidence type="ECO:0000256" key="1">
    <source>
        <dbReference type="ARBA" id="ARBA00008779"/>
    </source>
</evidence>
<protein>
    <recommendedName>
        <fullName evidence="5">Sulfatase N-terminal domain-containing protein</fullName>
    </recommendedName>
</protein>
<evidence type="ECO:0000313" key="6">
    <source>
        <dbReference type="EMBL" id="GAF76058.1"/>
    </source>
</evidence>
<dbReference type="EMBL" id="BARS01005614">
    <property type="protein sequence ID" value="GAF76058.1"/>
    <property type="molecule type" value="Genomic_DNA"/>
</dbReference>
<evidence type="ECO:0000259" key="5">
    <source>
        <dbReference type="Pfam" id="PF00884"/>
    </source>
</evidence>
<name>X0S4T8_9ZZZZ</name>
<keyword evidence="4" id="KW-0106">Calcium</keyword>
<sequence length="324" mass="36065">MTACQTNDAPSKKPNILVIVSDDQGYSDTGFQGKKLVPTPYLDKLAESGVICTNAYVSCPFCSPSRTGLLTGRVQQRFGHEFNPVYDPLDVSEGLPLSERLLPEFLKDAGYKTGWIGKWHLGSSPQHSPQKRGFDYSFGFIGGGHNYQNWKPGNRQYNLPIKRNSVPVEVSGHLTTIFGNEASNFIHRNNGNPWFLYLAFNAPHMPHQPAKEYEEKFNHINNDRRRKYCAQISILDDAIGMVLNALKENHQTGETLVFFFTDNGGSLLHGANNWPLRGGKSELYEGGIRVPFVVSWPGKLPEDSTFDLPVTTLDIFASAITQAG</sequence>
<dbReference type="Pfam" id="PF00884">
    <property type="entry name" value="Sulfatase"/>
    <property type="match status" value="1"/>
</dbReference>
<dbReference type="InterPro" id="IPR017850">
    <property type="entry name" value="Alkaline_phosphatase_core_sf"/>
</dbReference>
<keyword evidence="3" id="KW-0378">Hydrolase</keyword>
<reference evidence="6" key="1">
    <citation type="journal article" date="2014" name="Front. Microbiol.">
        <title>High frequency of phylogenetically diverse reductive dehalogenase-homologous genes in deep subseafloor sedimentary metagenomes.</title>
        <authorList>
            <person name="Kawai M."/>
            <person name="Futagami T."/>
            <person name="Toyoda A."/>
            <person name="Takaki Y."/>
            <person name="Nishi S."/>
            <person name="Hori S."/>
            <person name="Arai W."/>
            <person name="Tsubouchi T."/>
            <person name="Morono Y."/>
            <person name="Uchiyama I."/>
            <person name="Ito T."/>
            <person name="Fujiyama A."/>
            <person name="Inagaki F."/>
            <person name="Takami H."/>
        </authorList>
    </citation>
    <scope>NUCLEOTIDE SEQUENCE</scope>
    <source>
        <strain evidence="6">Expedition CK06-06</strain>
    </source>
</reference>
<dbReference type="PROSITE" id="PS00149">
    <property type="entry name" value="SULFATASE_2"/>
    <property type="match status" value="1"/>
</dbReference>
<dbReference type="AlphaFoldDB" id="X0S4T8"/>
<dbReference type="InterPro" id="IPR050738">
    <property type="entry name" value="Sulfatase"/>
</dbReference>
<feature type="non-terminal residue" evidence="6">
    <location>
        <position position="324"/>
    </location>
</feature>
<comment type="similarity">
    <text evidence="1">Belongs to the sulfatase family.</text>
</comment>
<dbReference type="InterPro" id="IPR024607">
    <property type="entry name" value="Sulfatase_CS"/>
</dbReference>
<keyword evidence="2" id="KW-0479">Metal-binding</keyword>
<dbReference type="Gene3D" id="3.40.720.10">
    <property type="entry name" value="Alkaline Phosphatase, subunit A"/>
    <property type="match status" value="1"/>
</dbReference>
<gene>
    <name evidence="6" type="ORF">S01H1_11010</name>
</gene>
<dbReference type="InterPro" id="IPR000917">
    <property type="entry name" value="Sulfatase_N"/>
</dbReference>
<evidence type="ECO:0000256" key="3">
    <source>
        <dbReference type="ARBA" id="ARBA00022801"/>
    </source>
</evidence>
<dbReference type="GO" id="GO:0004065">
    <property type="term" value="F:arylsulfatase activity"/>
    <property type="evidence" value="ECO:0007669"/>
    <property type="project" value="TreeGrafter"/>
</dbReference>
<organism evidence="6">
    <name type="scientific">marine sediment metagenome</name>
    <dbReference type="NCBI Taxonomy" id="412755"/>
    <lineage>
        <taxon>unclassified sequences</taxon>
        <taxon>metagenomes</taxon>
        <taxon>ecological metagenomes</taxon>
    </lineage>
</organism>
<dbReference type="SUPFAM" id="SSF53649">
    <property type="entry name" value="Alkaline phosphatase-like"/>
    <property type="match status" value="1"/>
</dbReference>
<evidence type="ECO:0000256" key="2">
    <source>
        <dbReference type="ARBA" id="ARBA00022723"/>
    </source>
</evidence>
<dbReference type="GO" id="GO:0046872">
    <property type="term" value="F:metal ion binding"/>
    <property type="evidence" value="ECO:0007669"/>
    <property type="project" value="UniProtKB-KW"/>
</dbReference>
<evidence type="ECO:0000256" key="4">
    <source>
        <dbReference type="ARBA" id="ARBA00022837"/>
    </source>
</evidence>